<dbReference type="InterPro" id="IPR019734">
    <property type="entry name" value="TPR_rpt"/>
</dbReference>
<dbReference type="Proteomes" id="UP000509597">
    <property type="component" value="Chromosome"/>
</dbReference>
<accession>A0A7H9BHL3</accession>
<evidence type="ECO:0000256" key="1">
    <source>
        <dbReference type="ARBA" id="ARBA00004196"/>
    </source>
</evidence>
<organism evidence="8 9">
    <name type="scientific">Chitinibacter bivalviorum</name>
    <dbReference type="NCBI Taxonomy" id="2739434"/>
    <lineage>
        <taxon>Bacteria</taxon>
        <taxon>Pseudomonadati</taxon>
        <taxon>Pseudomonadota</taxon>
        <taxon>Betaproteobacteria</taxon>
        <taxon>Neisseriales</taxon>
        <taxon>Chitinibacteraceae</taxon>
        <taxon>Chitinibacter</taxon>
    </lineage>
</organism>
<dbReference type="InterPro" id="IPR051263">
    <property type="entry name" value="C-type_cytochrome_biogenesis"/>
</dbReference>
<reference evidence="8 9" key="1">
    <citation type="submission" date="2020-07" db="EMBL/GenBank/DDBJ databases">
        <title>Complete genome sequence of Chitinibacter sp. 2T18.</title>
        <authorList>
            <person name="Bae J.-W."/>
            <person name="Choi J.-W."/>
        </authorList>
    </citation>
    <scope>NUCLEOTIDE SEQUENCE [LARGE SCALE GENOMIC DNA]</scope>
    <source>
        <strain evidence="8 9">2T18</strain>
    </source>
</reference>
<dbReference type="GO" id="GO:0005886">
    <property type="term" value="C:plasma membrane"/>
    <property type="evidence" value="ECO:0007669"/>
    <property type="project" value="TreeGrafter"/>
</dbReference>
<dbReference type="EMBL" id="CP058627">
    <property type="protein sequence ID" value="QLG87756.1"/>
    <property type="molecule type" value="Genomic_DNA"/>
</dbReference>
<name>A0A7H9BHL3_9NEIS</name>
<dbReference type="NCBIfam" id="TIGR03142">
    <property type="entry name" value="cytochro_ccmI"/>
    <property type="match status" value="1"/>
</dbReference>
<comment type="subcellular location">
    <subcellularLocation>
        <location evidence="1">Cell envelope</location>
    </subcellularLocation>
</comment>
<dbReference type="AlphaFoldDB" id="A0A7H9BHL3"/>
<keyword evidence="4 5" id="KW-0802">TPR repeat</keyword>
<keyword evidence="2" id="KW-0677">Repeat</keyword>
<sequence length="286" mass="31233">MNNFALICAVLVALSLLVLLFPLFRAQRVQNDDLRRARYELHDSILAELASDVANGRLSQNEYQASIAEAEARLVAEVGLAKPVAEIAPRSRAATIVAIGLLLPLMAGLLYFKLGNPAALEPMNRQAAAPAAVMDAAKIEGMVKSLEAKLALEPDNTQGWLMLARSYRTLARYDDAVKAYEQAWPLVQKDSGEIARFAGSLAVKDNTFAGRPTQLLARALEMNASEPDALMLAGSAALQRGDREAALTWWNKLLDLLEPGSEDEKWLIEEIRIVKEQTASAPVEKK</sequence>
<evidence type="ECO:0000256" key="5">
    <source>
        <dbReference type="PROSITE-ProRule" id="PRU00339"/>
    </source>
</evidence>
<dbReference type="PANTHER" id="PTHR47870">
    <property type="entry name" value="CYTOCHROME C-TYPE BIOGENESIS PROTEIN CCMH"/>
    <property type="match status" value="1"/>
</dbReference>
<dbReference type="Pfam" id="PF23914">
    <property type="entry name" value="TPR_CcmH_CycH"/>
    <property type="match status" value="1"/>
</dbReference>
<protein>
    <submittedName>
        <fullName evidence="8">C-type cytochrome biogenesis protein CcmI</fullName>
    </submittedName>
</protein>
<proteinExistence type="predicted"/>
<feature type="transmembrane region" description="Helical" evidence="6">
    <location>
        <begin position="93"/>
        <end position="112"/>
    </location>
</feature>
<dbReference type="KEGG" id="chiz:HQ393_05505"/>
<dbReference type="InterPro" id="IPR056413">
    <property type="entry name" value="TPR_CcmH_CycH"/>
</dbReference>
<evidence type="ECO:0000313" key="8">
    <source>
        <dbReference type="EMBL" id="QLG87756.1"/>
    </source>
</evidence>
<evidence type="ECO:0000256" key="4">
    <source>
        <dbReference type="ARBA" id="ARBA00022803"/>
    </source>
</evidence>
<dbReference type="PROSITE" id="PS50005">
    <property type="entry name" value="TPR"/>
    <property type="match status" value="1"/>
</dbReference>
<dbReference type="GO" id="GO:0017004">
    <property type="term" value="P:cytochrome complex assembly"/>
    <property type="evidence" value="ECO:0007669"/>
    <property type="project" value="UniProtKB-KW"/>
</dbReference>
<evidence type="ECO:0000256" key="3">
    <source>
        <dbReference type="ARBA" id="ARBA00022748"/>
    </source>
</evidence>
<dbReference type="InterPro" id="IPR017560">
    <property type="entry name" value="Cyt_c_biogenesis_CcmI"/>
</dbReference>
<keyword evidence="6" id="KW-0812">Transmembrane</keyword>
<keyword evidence="3" id="KW-0201">Cytochrome c-type biogenesis</keyword>
<feature type="repeat" description="TPR" evidence="5">
    <location>
        <begin position="157"/>
        <end position="190"/>
    </location>
</feature>
<dbReference type="RefSeq" id="WP_179357836.1">
    <property type="nucleotide sequence ID" value="NZ_CP058627.1"/>
</dbReference>
<evidence type="ECO:0000256" key="2">
    <source>
        <dbReference type="ARBA" id="ARBA00022737"/>
    </source>
</evidence>
<evidence type="ECO:0000256" key="6">
    <source>
        <dbReference type="SAM" id="Phobius"/>
    </source>
</evidence>
<keyword evidence="9" id="KW-1185">Reference proteome</keyword>
<dbReference type="SUPFAM" id="SSF48452">
    <property type="entry name" value="TPR-like"/>
    <property type="match status" value="1"/>
</dbReference>
<dbReference type="Gene3D" id="1.25.40.10">
    <property type="entry name" value="Tetratricopeptide repeat domain"/>
    <property type="match status" value="1"/>
</dbReference>
<evidence type="ECO:0000313" key="9">
    <source>
        <dbReference type="Proteomes" id="UP000509597"/>
    </source>
</evidence>
<dbReference type="PANTHER" id="PTHR47870:SF4">
    <property type="entry name" value="CYTOCHROME C-TYPE BIOGENESIS PROTEIN CYCH"/>
    <property type="match status" value="1"/>
</dbReference>
<keyword evidence="6" id="KW-0472">Membrane</keyword>
<dbReference type="InterPro" id="IPR011990">
    <property type="entry name" value="TPR-like_helical_dom_sf"/>
</dbReference>
<dbReference type="GO" id="GO:0030313">
    <property type="term" value="C:cell envelope"/>
    <property type="evidence" value="ECO:0007669"/>
    <property type="project" value="UniProtKB-SubCell"/>
</dbReference>
<evidence type="ECO:0000259" key="7">
    <source>
        <dbReference type="Pfam" id="PF23914"/>
    </source>
</evidence>
<keyword evidence="6" id="KW-1133">Transmembrane helix</keyword>
<gene>
    <name evidence="8" type="primary">ccmI</name>
    <name evidence="8" type="ORF">HQ393_05505</name>
</gene>
<feature type="domain" description="Cytochrome c-type biogenesis protein H TPR" evidence="7">
    <location>
        <begin position="130"/>
        <end position="262"/>
    </location>
</feature>